<feature type="domain" description="HTH cro/C1-type" evidence="1">
    <location>
        <begin position="50"/>
        <end position="105"/>
    </location>
</feature>
<accession>A0A120FQC6</accession>
<dbReference type="PROSITE" id="PS50943">
    <property type="entry name" value="HTH_CROC1"/>
    <property type="match status" value="1"/>
</dbReference>
<dbReference type="CDD" id="cd00093">
    <property type="entry name" value="HTH_XRE"/>
    <property type="match status" value="1"/>
</dbReference>
<dbReference type="Pfam" id="PF01381">
    <property type="entry name" value="HTH_3"/>
    <property type="match status" value="1"/>
</dbReference>
<dbReference type="OrthoDB" id="5522295at2"/>
<dbReference type="EMBL" id="LNCD01000024">
    <property type="protein sequence ID" value="KWV58342.1"/>
    <property type="molecule type" value="Genomic_DNA"/>
</dbReference>
<evidence type="ECO:0000313" key="2">
    <source>
        <dbReference type="EMBL" id="KWV58342.1"/>
    </source>
</evidence>
<gene>
    <name evidence="2" type="ORF">AS026_02205</name>
</gene>
<dbReference type="InterPro" id="IPR001387">
    <property type="entry name" value="Cro/C1-type_HTH"/>
</dbReference>
<dbReference type="SUPFAM" id="SSF47413">
    <property type="entry name" value="lambda repressor-like DNA-binding domains"/>
    <property type="match status" value="1"/>
</dbReference>
<protein>
    <submittedName>
        <fullName evidence="2">DNA-binding protein</fullName>
    </submittedName>
</protein>
<evidence type="ECO:0000259" key="1">
    <source>
        <dbReference type="PROSITE" id="PS50943"/>
    </source>
</evidence>
<dbReference type="SMART" id="SM00530">
    <property type="entry name" value="HTH_XRE"/>
    <property type="match status" value="1"/>
</dbReference>
<dbReference type="InterPro" id="IPR010982">
    <property type="entry name" value="Lambda_DNA-bd_dom_sf"/>
</dbReference>
<dbReference type="AlphaFoldDB" id="A0A120FQC6"/>
<name>A0A120FQC6_9HYPH</name>
<dbReference type="Proteomes" id="UP000068164">
    <property type="component" value="Unassembled WGS sequence"/>
</dbReference>
<organism evidence="2 3">
    <name type="scientific">Rhizobium altiplani</name>
    <dbReference type="NCBI Taxonomy" id="1864509"/>
    <lineage>
        <taxon>Bacteria</taxon>
        <taxon>Pseudomonadati</taxon>
        <taxon>Pseudomonadota</taxon>
        <taxon>Alphaproteobacteria</taxon>
        <taxon>Hyphomicrobiales</taxon>
        <taxon>Rhizobiaceae</taxon>
        <taxon>Rhizobium/Agrobacterium group</taxon>
        <taxon>Rhizobium</taxon>
    </lineage>
</organism>
<keyword evidence="2" id="KW-0238">DNA-binding</keyword>
<reference evidence="2 3" key="1">
    <citation type="submission" date="2015-11" db="EMBL/GenBank/DDBJ databases">
        <title>Draft Genome Sequence of the Strain BR 10423 (Rhizobium sp.) isolated from nodules of Mimosa pudica.</title>
        <authorList>
            <person name="Barauna A.C."/>
            <person name="Zilli J.E."/>
            <person name="Simoes-Araujo J.L."/>
            <person name="Reis V.M."/>
            <person name="James E.K."/>
            <person name="Reis F.B.Jr."/>
            <person name="Rouws L.F."/>
            <person name="Passos S.R."/>
            <person name="Gois S.R."/>
        </authorList>
    </citation>
    <scope>NUCLEOTIDE SEQUENCE [LARGE SCALE GENOMIC DNA]</scope>
    <source>
        <strain evidence="2 3">BR10423</strain>
    </source>
</reference>
<dbReference type="GO" id="GO:0003677">
    <property type="term" value="F:DNA binding"/>
    <property type="evidence" value="ECO:0007669"/>
    <property type="project" value="UniProtKB-KW"/>
</dbReference>
<proteinExistence type="predicted"/>
<dbReference type="Gene3D" id="1.10.260.40">
    <property type="entry name" value="lambda repressor-like DNA-binding domains"/>
    <property type="match status" value="1"/>
</dbReference>
<evidence type="ECO:0000313" key="3">
    <source>
        <dbReference type="Proteomes" id="UP000068164"/>
    </source>
</evidence>
<comment type="caution">
    <text evidence="2">The sequence shown here is derived from an EMBL/GenBank/DDBJ whole genome shotgun (WGS) entry which is preliminary data.</text>
</comment>
<sequence length="167" mass="18505">MRDSLTRYAEAKGLVETTDPEVDKRVYRKPGFDGAITELGEMEALISGFLKRSREGIGLPRADVARMLGLSTAVYGRYERAFSKMNVTRMIHLCEVLGFKPLDIIFHAAPHLWGATPEEAADRIAVDRLMRELPGEVVGDLLRLLRRLVPQDHQTGLASIGTDGTDA</sequence>
<dbReference type="RefSeq" id="WP_028749675.1">
    <property type="nucleotide sequence ID" value="NZ_LNCD01000024.1"/>
</dbReference>
<keyword evidence="3" id="KW-1185">Reference proteome</keyword>